<keyword evidence="2" id="KW-1185">Reference proteome</keyword>
<reference evidence="2" key="1">
    <citation type="journal article" date="2019" name="Int. J. Syst. Evol. Microbiol.">
        <title>The Global Catalogue of Microorganisms (GCM) 10K type strain sequencing project: providing services to taxonomists for standard genome sequencing and annotation.</title>
        <authorList>
            <consortium name="The Broad Institute Genomics Platform"/>
            <consortium name="The Broad Institute Genome Sequencing Center for Infectious Disease"/>
            <person name="Wu L."/>
            <person name="Ma J."/>
        </authorList>
    </citation>
    <scope>NUCLEOTIDE SEQUENCE [LARGE SCALE GENOMIC DNA]</scope>
    <source>
        <strain evidence="2">CGMCC 1.18437</strain>
    </source>
</reference>
<sequence length="320" mass="35407">MAPQMPSQVHHFRPANGADLPALRAFFDRVLERGGELFDAIQPMGYLRPSGFLPSYDVWMATRRGKVVAAGWFHLLDGGAVSVVALTDPRHDQLTDSLLACIEAGLQVIAYDGRFKIKELMAWVPGGEPGLRLERAYLQRGWTVTVQPWVARLHRVTVRRNVLLGVVAEALAAGIELRRLKAQPDEVEAGGQPSLGQVRPEAEVTWMAYEDGRPVATGGMQVISTGERVTSVFPGWLNPSALPDLVSRALLAAVLLHSESLPDALMGTGDLGVVKEWFEGVMEVEIRKGYTRVIDASREPWAWEFVLGFNPNRVWLRLRN</sequence>
<organism evidence="1 2">
    <name type="scientific">Deinococcus metalli</name>
    <dbReference type="NCBI Taxonomy" id="1141878"/>
    <lineage>
        <taxon>Bacteria</taxon>
        <taxon>Thermotogati</taxon>
        <taxon>Deinococcota</taxon>
        <taxon>Deinococci</taxon>
        <taxon>Deinococcales</taxon>
        <taxon>Deinococcaceae</taxon>
        <taxon>Deinococcus</taxon>
    </lineage>
</organism>
<proteinExistence type="predicted"/>
<name>A0ABQ3K1H3_9DEIO</name>
<dbReference type="Proteomes" id="UP000619376">
    <property type="component" value="Unassembled WGS sequence"/>
</dbReference>
<dbReference type="RefSeq" id="WP_184116434.1">
    <property type="nucleotide sequence ID" value="NZ_BNAJ01000027.1"/>
</dbReference>
<dbReference type="EMBL" id="BNAJ01000027">
    <property type="protein sequence ID" value="GHF66026.1"/>
    <property type="molecule type" value="Genomic_DNA"/>
</dbReference>
<comment type="caution">
    <text evidence="1">The sequence shown here is derived from an EMBL/GenBank/DDBJ whole genome shotgun (WGS) entry which is preliminary data.</text>
</comment>
<evidence type="ECO:0000313" key="1">
    <source>
        <dbReference type="EMBL" id="GHF66026.1"/>
    </source>
</evidence>
<evidence type="ECO:0008006" key="3">
    <source>
        <dbReference type="Google" id="ProtNLM"/>
    </source>
</evidence>
<protein>
    <recommendedName>
        <fullName evidence="3">GNAT family N-acetyltransferase</fullName>
    </recommendedName>
</protein>
<evidence type="ECO:0000313" key="2">
    <source>
        <dbReference type="Proteomes" id="UP000619376"/>
    </source>
</evidence>
<gene>
    <name evidence="1" type="ORF">GCM10017781_47200</name>
</gene>
<accession>A0ABQ3K1H3</accession>